<dbReference type="InterPro" id="IPR001846">
    <property type="entry name" value="VWF_type-D"/>
</dbReference>
<proteinExistence type="predicted"/>
<dbReference type="PROSITE" id="PS51233">
    <property type="entry name" value="VWFD"/>
    <property type="match status" value="1"/>
</dbReference>
<feature type="domain" description="VWFD" evidence="1">
    <location>
        <begin position="355"/>
        <end position="536"/>
    </location>
</feature>
<gene>
    <name evidence="2" type="ORF">NP493_213g03023</name>
</gene>
<dbReference type="PANTHER" id="PTHR23345">
    <property type="entry name" value="VITELLOGENIN-RELATED"/>
    <property type="match status" value="1"/>
</dbReference>
<dbReference type="PANTHER" id="PTHR23345:SF15">
    <property type="entry name" value="VITELLOGENIN 1-RELATED"/>
    <property type="match status" value="1"/>
</dbReference>
<dbReference type="SMART" id="SM00216">
    <property type="entry name" value="VWD"/>
    <property type="match status" value="1"/>
</dbReference>
<organism evidence="2 3">
    <name type="scientific">Ridgeia piscesae</name>
    <name type="common">Tubeworm</name>
    <dbReference type="NCBI Taxonomy" id="27915"/>
    <lineage>
        <taxon>Eukaryota</taxon>
        <taxon>Metazoa</taxon>
        <taxon>Spiralia</taxon>
        <taxon>Lophotrochozoa</taxon>
        <taxon>Annelida</taxon>
        <taxon>Polychaeta</taxon>
        <taxon>Sedentaria</taxon>
        <taxon>Canalipalpata</taxon>
        <taxon>Sabellida</taxon>
        <taxon>Siboglinidae</taxon>
        <taxon>Ridgeia</taxon>
    </lineage>
</organism>
<dbReference type="Proteomes" id="UP001209878">
    <property type="component" value="Unassembled WGS sequence"/>
</dbReference>
<comment type="caution">
    <text evidence="2">The sequence shown here is derived from an EMBL/GenBank/DDBJ whole genome shotgun (WGS) entry which is preliminary data.</text>
</comment>
<accession>A0AAD9P0V9</accession>
<protein>
    <recommendedName>
        <fullName evidence="1">VWFD domain-containing protein</fullName>
    </recommendedName>
</protein>
<reference evidence="2" key="1">
    <citation type="journal article" date="2023" name="Mol. Biol. Evol.">
        <title>Third-Generation Sequencing Reveals the Adaptive Role of the Epigenome in Three Deep-Sea Polychaetes.</title>
        <authorList>
            <person name="Perez M."/>
            <person name="Aroh O."/>
            <person name="Sun Y."/>
            <person name="Lan Y."/>
            <person name="Juniper S.K."/>
            <person name="Young C.R."/>
            <person name="Angers B."/>
            <person name="Qian P.Y."/>
        </authorList>
    </citation>
    <scope>NUCLEOTIDE SEQUENCE</scope>
    <source>
        <strain evidence="2">R07B-5</strain>
    </source>
</reference>
<keyword evidence="3" id="KW-1185">Reference proteome</keyword>
<evidence type="ECO:0000313" key="3">
    <source>
        <dbReference type="Proteomes" id="UP001209878"/>
    </source>
</evidence>
<dbReference type="GO" id="GO:0005319">
    <property type="term" value="F:lipid transporter activity"/>
    <property type="evidence" value="ECO:0007669"/>
    <property type="project" value="TreeGrafter"/>
</dbReference>
<dbReference type="AlphaFoldDB" id="A0AAD9P0V9"/>
<sequence>MAADARAAPAASSASADAAAAAATAAAATAAPPASGGWMSWFTIPTFSSAGVADADAAAQADAAAIGTAAFEPVIQAAAIQGAAATTHAIQAIVKCHAGAAAMALAHAQVKVISSADLMANQINAQFICLPAMGIAAETKVVADIVVIVPNMMAAIIPDITPMAPADIMGMAKVMVIQAGAPIAEIAMKLASGDMGITADMPSLAASILPAMAAAIPAPLAAAASPTAYSCTILCDMSKMPASMLEMPAAMAVAAASMLQPVLQLAAIPIPATVPAATAGHIAIIAKVIPAWQKMVVMVRGAAGAAFVMNVPIAMPMLYDVALAGAMPAAASPAAAVAMPPMPAAAWSIADAYAGMCAMAANKVTTFDGVVVEMPTAAATCEAVVAKDCSAQAAFAVTATATDASMMMKAVKVVVPGCVIEVMPDTSGPVVAVNGIPRVVPAAAPVTIAAGAAGAVMIARSNGMVVIAAKMLGLTIATDCDQVIVKASAMMRGQICGLCGNFDGERAGEMAGPAMDIAASAAAFVAQYVIPSTECKPAAIAAAAPAAAPAAMMAGDCAVMPAAMHQVKERTNAGMRETCITVDPIAACPAACVAAAVESQLKGMHCLPANKMSTKTLAKKSKMRMLQDLQWKHIDAYETVQVPTACAPAA</sequence>
<evidence type="ECO:0000259" key="1">
    <source>
        <dbReference type="PROSITE" id="PS51233"/>
    </source>
</evidence>
<dbReference type="EMBL" id="JAODUO010000213">
    <property type="protein sequence ID" value="KAK2186106.1"/>
    <property type="molecule type" value="Genomic_DNA"/>
</dbReference>
<evidence type="ECO:0000313" key="2">
    <source>
        <dbReference type="EMBL" id="KAK2186106.1"/>
    </source>
</evidence>
<dbReference type="Pfam" id="PF00094">
    <property type="entry name" value="VWD"/>
    <property type="match status" value="1"/>
</dbReference>
<name>A0AAD9P0V9_RIDPI</name>
<dbReference type="InterPro" id="IPR050733">
    <property type="entry name" value="Vitellogenin/Apolipophorin"/>
</dbReference>